<dbReference type="PANTHER" id="PTHR34138:SF1">
    <property type="entry name" value="CELL SHAPE-DETERMINING PROTEIN MREC"/>
    <property type="match status" value="1"/>
</dbReference>
<comment type="function">
    <text evidence="5">Involved in formation and maintenance of cell shape.</text>
</comment>
<dbReference type="Pfam" id="PF04085">
    <property type="entry name" value="MreC"/>
    <property type="match status" value="1"/>
</dbReference>
<feature type="region of interest" description="Disordered" evidence="6">
    <location>
        <begin position="280"/>
        <end position="322"/>
    </location>
</feature>
<dbReference type="InterPro" id="IPR055342">
    <property type="entry name" value="MreC_beta-barrel_core"/>
</dbReference>
<keyword evidence="9" id="KW-1185">Reference proteome</keyword>
<proteinExistence type="inferred from homology"/>
<protein>
    <recommendedName>
        <fullName evidence="2 5">Cell shape-determining protein MreC</fullName>
    </recommendedName>
    <alternativeName>
        <fullName evidence="4 5">Cell shape protein MreC</fullName>
    </alternativeName>
</protein>
<sequence>MALSRDGSTSLFAASPGGTLRLAGYLLLAVALMMLDHRNDWLPRVRNAAALAVEPAWRLAGAPARWLGDLRENLAAQSSLRSENRKLRDALLLANVRIARMQALVRQNDQLKRLLDAADSLRMQGQLARVIDIDLDPYRRRLVLNRGAREGVRVGQAAVDAHGVMGQVIEVLPNTAVLMLVTDPSSALPVIDARSGVRAVAYGSGSGDGLSLPDLPINADIKVGDSLLTSGLGGRFPAGFPAATVVSIAADRSGSYLRAEARPAARLNRSDQVLLLRDLAEPMGPPAPASDAGPPSSLIGPASAGQVGAAPPRKTAHAGTRR</sequence>
<dbReference type="RefSeq" id="WP_081126543.1">
    <property type="nucleotide sequence ID" value="NZ_DAHXOC010000012.1"/>
</dbReference>
<dbReference type="AlphaFoldDB" id="A0A4S3KQ19"/>
<accession>A0A4S3KQ19</accession>
<evidence type="ECO:0000256" key="2">
    <source>
        <dbReference type="ARBA" id="ARBA00013855"/>
    </source>
</evidence>
<comment type="similarity">
    <text evidence="1 5">Belongs to the MreC family.</text>
</comment>
<feature type="domain" description="Rod shape-determining protein MreC beta-barrel core" evidence="7">
    <location>
        <begin position="130"/>
        <end position="276"/>
    </location>
</feature>
<evidence type="ECO:0000259" key="7">
    <source>
        <dbReference type="Pfam" id="PF04085"/>
    </source>
</evidence>
<reference evidence="8 9" key="1">
    <citation type="submission" date="2017-02" db="EMBL/GenBank/DDBJ databases">
        <title>Whole genome sequencing of Metallibacterium scheffleri DSM 24874 (T).</title>
        <authorList>
            <person name="Kumar S."/>
            <person name="Patil P."/>
            <person name="Patil P.B."/>
        </authorList>
    </citation>
    <scope>NUCLEOTIDE SEQUENCE [LARGE SCALE GENOMIC DNA]</scope>
    <source>
        <strain evidence="8 9">DSM 24874</strain>
    </source>
</reference>
<organism evidence="8 9">
    <name type="scientific">Metallibacterium scheffleri</name>
    <dbReference type="NCBI Taxonomy" id="993689"/>
    <lineage>
        <taxon>Bacteria</taxon>
        <taxon>Pseudomonadati</taxon>
        <taxon>Pseudomonadota</taxon>
        <taxon>Gammaproteobacteria</taxon>
        <taxon>Lysobacterales</taxon>
        <taxon>Rhodanobacteraceae</taxon>
        <taxon>Metallibacterium</taxon>
    </lineage>
</organism>
<dbReference type="GO" id="GO:0008360">
    <property type="term" value="P:regulation of cell shape"/>
    <property type="evidence" value="ECO:0007669"/>
    <property type="project" value="UniProtKB-KW"/>
</dbReference>
<dbReference type="Proteomes" id="UP000307749">
    <property type="component" value="Unassembled WGS sequence"/>
</dbReference>
<gene>
    <name evidence="8" type="ORF">B1806_05245</name>
</gene>
<dbReference type="NCBIfam" id="TIGR00219">
    <property type="entry name" value="mreC"/>
    <property type="match status" value="1"/>
</dbReference>
<evidence type="ECO:0000256" key="5">
    <source>
        <dbReference type="PIRNR" id="PIRNR038471"/>
    </source>
</evidence>
<evidence type="ECO:0000256" key="3">
    <source>
        <dbReference type="ARBA" id="ARBA00022960"/>
    </source>
</evidence>
<evidence type="ECO:0000313" key="9">
    <source>
        <dbReference type="Proteomes" id="UP000307749"/>
    </source>
</evidence>
<dbReference type="InterPro" id="IPR042177">
    <property type="entry name" value="Cell/Rod_1"/>
</dbReference>
<evidence type="ECO:0000313" key="8">
    <source>
        <dbReference type="EMBL" id="THD11125.1"/>
    </source>
</evidence>
<dbReference type="InterPro" id="IPR042175">
    <property type="entry name" value="Cell/Rod_MreC_2"/>
</dbReference>
<dbReference type="GO" id="GO:0005886">
    <property type="term" value="C:plasma membrane"/>
    <property type="evidence" value="ECO:0007669"/>
    <property type="project" value="TreeGrafter"/>
</dbReference>
<dbReference type="Gene3D" id="2.40.10.350">
    <property type="entry name" value="Rod shape-determining protein MreC, domain 2"/>
    <property type="match status" value="1"/>
</dbReference>
<dbReference type="Gene3D" id="2.40.10.340">
    <property type="entry name" value="Rod shape-determining protein MreC, domain 1"/>
    <property type="match status" value="1"/>
</dbReference>
<dbReference type="STRING" id="993689.GCA_002077135_01226"/>
<dbReference type="InterPro" id="IPR007221">
    <property type="entry name" value="MreC"/>
</dbReference>
<dbReference type="PIRSF" id="PIRSF038471">
    <property type="entry name" value="MreC"/>
    <property type="match status" value="1"/>
</dbReference>
<keyword evidence="3 5" id="KW-0133">Cell shape</keyword>
<evidence type="ECO:0000256" key="4">
    <source>
        <dbReference type="ARBA" id="ARBA00032089"/>
    </source>
</evidence>
<evidence type="ECO:0000256" key="6">
    <source>
        <dbReference type="SAM" id="MobiDB-lite"/>
    </source>
</evidence>
<dbReference type="OrthoDB" id="9808025at2"/>
<comment type="caution">
    <text evidence="8">The sequence shown here is derived from an EMBL/GenBank/DDBJ whole genome shotgun (WGS) entry which is preliminary data.</text>
</comment>
<dbReference type="EMBL" id="MWQO01000016">
    <property type="protein sequence ID" value="THD11125.1"/>
    <property type="molecule type" value="Genomic_DNA"/>
</dbReference>
<evidence type="ECO:0000256" key="1">
    <source>
        <dbReference type="ARBA" id="ARBA00009369"/>
    </source>
</evidence>
<name>A0A4S3KQ19_9GAMM</name>
<dbReference type="PANTHER" id="PTHR34138">
    <property type="entry name" value="CELL SHAPE-DETERMINING PROTEIN MREC"/>
    <property type="match status" value="1"/>
</dbReference>